<evidence type="ECO:0000313" key="8">
    <source>
        <dbReference type="EMBL" id="SMC96486.1"/>
    </source>
</evidence>
<organism evidence="8 9">
    <name type="scientific">Kibdelosporangium aridum</name>
    <dbReference type="NCBI Taxonomy" id="2030"/>
    <lineage>
        <taxon>Bacteria</taxon>
        <taxon>Bacillati</taxon>
        <taxon>Actinomycetota</taxon>
        <taxon>Actinomycetes</taxon>
        <taxon>Pseudonocardiales</taxon>
        <taxon>Pseudonocardiaceae</taxon>
        <taxon>Kibdelosporangium</taxon>
    </lineage>
</organism>
<evidence type="ECO:0000259" key="7">
    <source>
        <dbReference type="Pfam" id="PF04234"/>
    </source>
</evidence>
<keyword evidence="2" id="KW-0479">Metal-binding</keyword>
<evidence type="ECO:0000256" key="4">
    <source>
        <dbReference type="ARBA" id="ARBA00023008"/>
    </source>
</evidence>
<dbReference type="InterPro" id="IPR014755">
    <property type="entry name" value="Cu-Rt/internalin_Ig-like"/>
</dbReference>
<evidence type="ECO:0000256" key="3">
    <source>
        <dbReference type="ARBA" id="ARBA00022729"/>
    </source>
</evidence>
<keyword evidence="5" id="KW-0812">Transmembrane</keyword>
<dbReference type="RefSeq" id="WP_084427258.1">
    <property type="nucleotide sequence ID" value="NZ_FWXV01000002.1"/>
</dbReference>
<comment type="subcellular location">
    <subcellularLocation>
        <location evidence="1">Cell envelope</location>
    </subcellularLocation>
</comment>
<dbReference type="GO" id="GO:0005507">
    <property type="term" value="F:copper ion binding"/>
    <property type="evidence" value="ECO:0007669"/>
    <property type="project" value="InterPro"/>
</dbReference>
<dbReference type="EMBL" id="FWXV01000002">
    <property type="protein sequence ID" value="SMC96486.1"/>
    <property type="molecule type" value="Genomic_DNA"/>
</dbReference>
<keyword evidence="5" id="KW-0472">Membrane</keyword>
<keyword evidence="5" id="KW-1133">Transmembrane helix</keyword>
<dbReference type="GO" id="GO:0042597">
    <property type="term" value="C:periplasmic space"/>
    <property type="evidence" value="ECO:0007669"/>
    <property type="project" value="InterPro"/>
</dbReference>
<evidence type="ECO:0000256" key="6">
    <source>
        <dbReference type="SAM" id="SignalP"/>
    </source>
</evidence>
<feature type="chain" id="PRO_5012644668" description="CopC domain-containing protein" evidence="6">
    <location>
        <begin position="25"/>
        <end position="186"/>
    </location>
</feature>
<keyword evidence="4" id="KW-0186">Copper</keyword>
<dbReference type="Gene3D" id="2.60.40.1220">
    <property type="match status" value="1"/>
</dbReference>
<sequence length="186" mass="19140">MRRFVAATLLAGLAFVGLATPALAHNSLVDSNPKDKVALESGPQTITLTFDQPVQGGEGINTISVLDPQNNHWEAAPPQVDSTQVTAPVRPLGPSGVYRIAWRVLSADGHPVQGELSFTVNKAGDGTPLPAEELAKFKNGAGTAAPGATDEGGGGIPTWVWIVGAVIVLGVGIVFALRMGGKEDDA</sequence>
<gene>
    <name evidence="8" type="ORF">SAMN05661093_03307</name>
</gene>
<dbReference type="AlphaFoldDB" id="A0A1Y5XI73"/>
<dbReference type="PANTHER" id="PTHR34820">
    <property type="entry name" value="INNER MEMBRANE PROTEIN YEBZ"/>
    <property type="match status" value="1"/>
</dbReference>
<keyword evidence="3 6" id="KW-0732">Signal</keyword>
<proteinExistence type="predicted"/>
<dbReference type="Proteomes" id="UP000192674">
    <property type="component" value="Unassembled WGS sequence"/>
</dbReference>
<feature type="transmembrane region" description="Helical" evidence="5">
    <location>
        <begin position="159"/>
        <end position="177"/>
    </location>
</feature>
<name>A0A1Y5XI73_KIBAR</name>
<evidence type="ECO:0000256" key="2">
    <source>
        <dbReference type="ARBA" id="ARBA00022723"/>
    </source>
</evidence>
<reference evidence="8 9" key="1">
    <citation type="submission" date="2017-04" db="EMBL/GenBank/DDBJ databases">
        <authorList>
            <person name="Afonso C.L."/>
            <person name="Miller P.J."/>
            <person name="Scott M.A."/>
            <person name="Spackman E."/>
            <person name="Goraichik I."/>
            <person name="Dimitrov K.M."/>
            <person name="Suarez D.L."/>
            <person name="Swayne D.E."/>
        </authorList>
    </citation>
    <scope>NUCLEOTIDE SEQUENCE [LARGE SCALE GENOMIC DNA]</scope>
    <source>
        <strain evidence="8 9">DSM 43828</strain>
    </source>
</reference>
<dbReference type="InterPro" id="IPR032694">
    <property type="entry name" value="CopC/D"/>
</dbReference>
<protein>
    <recommendedName>
        <fullName evidence="7">CopC domain-containing protein</fullName>
    </recommendedName>
</protein>
<dbReference type="GO" id="GO:0046688">
    <property type="term" value="P:response to copper ion"/>
    <property type="evidence" value="ECO:0007669"/>
    <property type="project" value="InterPro"/>
</dbReference>
<feature type="signal peptide" evidence="6">
    <location>
        <begin position="1"/>
        <end position="24"/>
    </location>
</feature>
<dbReference type="GO" id="GO:0006825">
    <property type="term" value="P:copper ion transport"/>
    <property type="evidence" value="ECO:0007669"/>
    <property type="project" value="InterPro"/>
</dbReference>
<dbReference type="OrthoDB" id="5242236at2"/>
<dbReference type="GO" id="GO:0005886">
    <property type="term" value="C:plasma membrane"/>
    <property type="evidence" value="ECO:0007669"/>
    <property type="project" value="TreeGrafter"/>
</dbReference>
<feature type="domain" description="CopC" evidence="7">
    <location>
        <begin position="25"/>
        <end position="120"/>
    </location>
</feature>
<keyword evidence="9" id="KW-1185">Reference proteome</keyword>
<evidence type="ECO:0000256" key="5">
    <source>
        <dbReference type="SAM" id="Phobius"/>
    </source>
</evidence>
<evidence type="ECO:0000313" key="9">
    <source>
        <dbReference type="Proteomes" id="UP000192674"/>
    </source>
</evidence>
<dbReference type="SUPFAM" id="SSF81296">
    <property type="entry name" value="E set domains"/>
    <property type="match status" value="1"/>
</dbReference>
<dbReference type="GO" id="GO:0030313">
    <property type="term" value="C:cell envelope"/>
    <property type="evidence" value="ECO:0007669"/>
    <property type="project" value="UniProtKB-SubCell"/>
</dbReference>
<evidence type="ECO:0000256" key="1">
    <source>
        <dbReference type="ARBA" id="ARBA00004196"/>
    </source>
</evidence>
<accession>A0A1Y5XI73</accession>
<dbReference type="PANTHER" id="PTHR34820:SF4">
    <property type="entry name" value="INNER MEMBRANE PROTEIN YEBZ"/>
    <property type="match status" value="1"/>
</dbReference>
<dbReference type="Pfam" id="PF04234">
    <property type="entry name" value="CopC"/>
    <property type="match status" value="1"/>
</dbReference>
<dbReference type="InterPro" id="IPR007348">
    <property type="entry name" value="CopC_dom"/>
</dbReference>
<dbReference type="InterPro" id="IPR014756">
    <property type="entry name" value="Ig_E-set"/>
</dbReference>